<dbReference type="Pfam" id="PF00563">
    <property type="entry name" value="EAL"/>
    <property type="match status" value="1"/>
</dbReference>
<evidence type="ECO:0000256" key="2">
    <source>
        <dbReference type="ARBA" id="ARBA00012282"/>
    </source>
</evidence>
<comment type="catalytic activity">
    <reaction evidence="9">
        <text>3',3'-c-di-GMP + H2O = 5'-phosphoguanylyl(3'-&gt;5')guanosine + H(+)</text>
        <dbReference type="Rhea" id="RHEA:24902"/>
        <dbReference type="ChEBI" id="CHEBI:15377"/>
        <dbReference type="ChEBI" id="CHEBI:15378"/>
        <dbReference type="ChEBI" id="CHEBI:58754"/>
        <dbReference type="ChEBI" id="CHEBI:58805"/>
        <dbReference type="EC" id="3.1.4.52"/>
    </reaction>
</comment>
<evidence type="ECO:0000256" key="10">
    <source>
        <dbReference type="SAM" id="Phobius"/>
    </source>
</evidence>
<dbReference type="InterPro" id="IPR035919">
    <property type="entry name" value="EAL_sf"/>
</dbReference>
<keyword evidence="4" id="KW-0973">c-di-GMP</keyword>
<dbReference type="InterPro" id="IPR001633">
    <property type="entry name" value="EAL_dom"/>
</dbReference>
<dbReference type="CDD" id="cd01948">
    <property type="entry name" value="EAL"/>
    <property type="match status" value="1"/>
</dbReference>
<evidence type="ECO:0000256" key="6">
    <source>
        <dbReference type="ARBA" id="ARBA00022801"/>
    </source>
</evidence>
<dbReference type="InterPro" id="IPR024744">
    <property type="entry name" value="CSS-motif_dom"/>
</dbReference>
<dbReference type="HOGENOM" id="CLU_000445_131_1_4"/>
<feature type="transmembrane region" description="Helical" evidence="10">
    <location>
        <begin position="28"/>
        <end position="49"/>
    </location>
</feature>
<dbReference type="OrthoDB" id="9813903at2"/>
<dbReference type="SUPFAM" id="SSF141868">
    <property type="entry name" value="EAL domain-like"/>
    <property type="match status" value="1"/>
</dbReference>
<dbReference type="Proteomes" id="UP000007564">
    <property type="component" value="Chromosome"/>
</dbReference>
<proteinExistence type="predicted"/>
<name>A0A0C6P3K8_BORBO</name>
<keyword evidence="5 10" id="KW-0812">Transmembrane</keyword>
<dbReference type="KEGG" id="bbh:BN112_0930"/>
<keyword evidence="7 10" id="KW-1133">Transmembrane helix</keyword>
<evidence type="ECO:0000256" key="4">
    <source>
        <dbReference type="ARBA" id="ARBA00022636"/>
    </source>
</evidence>
<keyword evidence="3" id="KW-1003">Cell membrane</keyword>
<dbReference type="PANTHER" id="PTHR33121">
    <property type="entry name" value="CYCLIC DI-GMP PHOSPHODIESTERASE PDEF"/>
    <property type="match status" value="1"/>
</dbReference>
<feature type="domain" description="EAL" evidence="11">
    <location>
        <begin position="275"/>
        <end position="523"/>
    </location>
</feature>
<evidence type="ECO:0000256" key="8">
    <source>
        <dbReference type="ARBA" id="ARBA00023136"/>
    </source>
</evidence>
<feature type="transmembrane region" description="Helical" evidence="10">
    <location>
        <begin position="249"/>
        <end position="272"/>
    </location>
</feature>
<organism evidence="12 13">
    <name type="scientific">Bordetella bronchiseptica 253</name>
    <dbReference type="NCBI Taxonomy" id="568707"/>
    <lineage>
        <taxon>Bacteria</taxon>
        <taxon>Pseudomonadati</taxon>
        <taxon>Pseudomonadota</taxon>
        <taxon>Betaproteobacteria</taxon>
        <taxon>Burkholderiales</taxon>
        <taxon>Alcaligenaceae</taxon>
        <taxon>Bordetella</taxon>
    </lineage>
</organism>
<reference evidence="12 13" key="1">
    <citation type="journal article" date="2012" name="BMC Genomics">
        <title>Comparative genomics of the classical Bordetella subspecies: the evolution and exchange of virulence-associated diversity amongst closely related pathogens.</title>
        <authorList>
            <person name="Park J."/>
            <person name="Zhang Y."/>
            <person name="Buboltz A.M."/>
            <person name="Zhang X."/>
            <person name="Schuster S.C."/>
            <person name="Ahuja U."/>
            <person name="Liu M."/>
            <person name="Miller J.F."/>
            <person name="Sebaihia M."/>
            <person name="Bentley S.D."/>
            <person name="Parkhill J."/>
            <person name="Harvill E.T."/>
        </authorList>
    </citation>
    <scope>NUCLEOTIDE SEQUENCE [LARGE SCALE GENOMIC DNA]</scope>
    <source>
        <strain evidence="12 13">253</strain>
    </source>
</reference>
<dbReference type="PROSITE" id="PS50883">
    <property type="entry name" value="EAL"/>
    <property type="match status" value="1"/>
</dbReference>
<keyword evidence="8 10" id="KW-0472">Membrane</keyword>
<dbReference type="SMART" id="SM00052">
    <property type="entry name" value="EAL"/>
    <property type="match status" value="1"/>
</dbReference>
<dbReference type="EC" id="3.1.4.52" evidence="2"/>
<comment type="subcellular location">
    <subcellularLocation>
        <location evidence="1">Cell membrane</location>
        <topology evidence="1">Multi-pass membrane protein</topology>
    </subcellularLocation>
</comment>
<evidence type="ECO:0000256" key="3">
    <source>
        <dbReference type="ARBA" id="ARBA00022475"/>
    </source>
</evidence>
<protein>
    <recommendedName>
        <fullName evidence="2">cyclic-guanylate-specific phosphodiesterase</fullName>
        <ecNumber evidence="2">3.1.4.52</ecNumber>
    </recommendedName>
</protein>
<dbReference type="GO" id="GO:0005886">
    <property type="term" value="C:plasma membrane"/>
    <property type="evidence" value="ECO:0007669"/>
    <property type="project" value="UniProtKB-SubCell"/>
</dbReference>
<dbReference type="Gene3D" id="3.20.20.450">
    <property type="entry name" value="EAL domain"/>
    <property type="match status" value="1"/>
</dbReference>
<accession>A0A0C6P3K8</accession>
<dbReference type="AlphaFoldDB" id="A0A0C6P3K8"/>
<gene>
    <name evidence="12" type="ORF">BN112_0930</name>
</gene>
<evidence type="ECO:0000313" key="13">
    <source>
        <dbReference type="Proteomes" id="UP000007564"/>
    </source>
</evidence>
<dbReference type="GO" id="GO:0071111">
    <property type="term" value="F:cyclic-guanylate-specific phosphodiesterase activity"/>
    <property type="evidence" value="ECO:0007669"/>
    <property type="project" value="UniProtKB-EC"/>
</dbReference>
<keyword evidence="6" id="KW-0378">Hydrolase</keyword>
<sequence length="523" mass="57252">MGMTQGHVMSGREANNMTIRYLPVRHRLLFFVVPVLACGLVAAAIGYAWKGMHATSMVEHDNAHFLARSLDIAREQLDIVLEARVAPAACSEGDLAALRQRVFRSKYVADIARIDNGALRCSAVWGVWRHPHVLPRGGRTVRDGVFLWQNMENPIQPELSGDVLASERLAVFTIPGIFDDIVRRAGGQKTTLYSRKQGHVYKVFDASAAEDWQGWGAGFQLVRTAAACAPVGGPDICVETTARVDARGAVAVAGLGGMALGAGVGLIVFLWWRRSFGLRASLVDALRKGKIQVAYQPLRVLDSGRMAGVEALARWTHDEVGPISPVTFLGWVEAMGLRQPFTRYIVQAALDGMKTRMAGDAPFYLSINVFPEDLEDESFLDFLTQSVRERGLSPGSVVLEVTESAVFSTASPSVLFRRFRAAGFRIFLDDFGVGYSNLGNIIRWEVDGIKLDRIFMQSLGDFDSAAPVLDQVIEMARQLDLHLVIEGIEVRSQADYIFKRAPHAVGQGWLFGRPGPACALPAA</sequence>
<evidence type="ECO:0000259" key="11">
    <source>
        <dbReference type="PROSITE" id="PS50883"/>
    </source>
</evidence>
<dbReference type="EMBL" id="HE965806">
    <property type="protein sequence ID" value="CCJ52848.1"/>
    <property type="molecule type" value="Genomic_DNA"/>
</dbReference>
<evidence type="ECO:0000256" key="7">
    <source>
        <dbReference type="ARBA" id="ARBA00022989"/>
    </source>
</evidence>
<dbReference type="PANTHER" id="PTHR33121:SF79">
    <property type="entry name" value="CYCLIC DI-GMP PHOSPHODIESTERASE PDED-RELATED"/>
    <property type="match status" value="1"/>
</dbReference>
<evidence type="ECO:0000256" key="9">
    <source>
        <dbReference type="ARBA" id="ARBA00034290"/>
    </source>
</evidence>
<dbReference type="InterPro" id="IPR050706">
    <property type="entry name" value="Cyclic-di-GMP_PDE-like"/>
</dbReference>
<evidence type="ECO:0000256" key="1">
    <source>
        <dbReference type="ARBA" id="ARBA00004651"/>
    </source>
</evidence>
<dbReference type="Pfam" id="PF12792">
    <property type="entry name" value="CSS-motif"/>
    <property type="match status" value="1"/>
</dbReference>
<evidence type="ECO:0000313" key="12">
    <source>
        <dbReference type="EMBL" id="CCJ52848.1"/>
    </source>
</evidence>
<evidence type="ECO:0000256" key="5">
    <source>
        <dbReference type="ARBA" id="ARBA00022692"/>
    </source>
</evidence>